<evidence type="ECO:0000259" key="6">
    <source>
        <dbReference type="Pfam" id="PF25781"/>
    </source>
</evidence>
<organism evidence="7 8">
    <name type="scientific">Sinanodonta woodiana</name>
    <name type="common">Chinese pond mussel</name>
    <name type="synonym">Anodonta woodiana</name>
    <dbReference type="NCBI Taxonomy" id="1069815"/>
    <lineage>
        <taxon>Eukaryota</taxon>
        <taxon>Metazoa</taxon>
        <taxon>Spiralia</taxon>
        <taxon>Lophotrochozoa</taxon>
        <taxon>Mollusca</taxon>
        <taxon>Bivalvia</taxon>
        <taxon>Autobranchia</taxon>
        <taxon>Heteroconchia</taxon>
        <taxon>Palaeoheterodonta</taxon>
        <taxon>Unionida</taxon>
        <taxon>Unionoidea</taxon>
        <taxon>Unionidae</taxon>
        <taxon>Unioninae</taxon>
        <taxon>Sinanodonta</taxon>
    </lineage>
</organism>
<evidence type="ECO:0000256" key="2">
    <source>
        <dbReference type="ARBA" id="ARBA00004642"/>
    </source>
</evidence>
<dbReference type="AlphaFoldDB" id="A0ABD3T727"/>
<evidence type="ECO:0000313" key="7">
    <source>
        <dbReference type="EMBL" id="KAL3832192.1"/>
    </source>
</evidence>
<evidence type="ECO:0000313" key="8">
    <source>
        <dbReference type="Proteomes" id="UP001634394"/>
    </source>
</evidence>
<reference evidence="7 8" key="1">
    <citation type="submission" date="2024-11" db="EMBL/GenBank/DDBJ databases">
        <title>Chromosome-level genome assembly of the freshwater bivalve Anodonta woodiana.</title>
        <authorList>
            <person name="Chen X."/>
        </authorList>
    </citation>
    <scope>NUCLEOTIDE SEQUENCE [LARGE SCALE GENOMIC DNA]</scope>
    <source>
        <strain evidence="7">MN2024</strain>
        <tissue evidence="7">Gills</tissue>
    </source>
</reference>
<dbReference type="InterPro" id="IPR011989">
    <property type="entry name" value="ARM-like"/>
</dbReference>
<dbReference type="InterPro" id="IPR057949">
    <property type="entry name" value="TPR_TEX10"/>
</dbReference>
<proteinExistence type="inferred from homology"/>
<accession>A0ABD3T727</accession>
<comment type="caution">
    <text evidence="7">The sequence shown here is derived from an EMBL/GenBank/DDBJ whole genome shotgun (WGS) entry which is preliminary data.</text>
</comment>
<feature type="domain" description="TEX10-like TPR repeats" evidence="6">
    <location>
        <begin position="534"/>
        <end position="897"/>
    </location>
</feature>
<gene>
    <name evidence="7" type="ORF">ACJMK2_023854</name>
</gene>
<protein>
    <recommendedName>
        <fullName evidence="9">Pre-rRNA-processing protein Ipi1 N-terminal domain-containing protein</fullName>
    </recommendedName>
</protein>
<comment type="subcellular location">
    <subcellularLocation>
        <location evidence="1">Nucleus</location>
        <location evidence="1">Nucleolus</location>
    </subcellularLocation>
    <subcellularLocation>
        <location evidence="2">Nucleus</location>
        <location evidence="2">Nucleoplasm</location>
    </subcellularLocation>
</comment>
<dbReference type="Pfam" id="PF12333">
    <property type="entry name" value="Ipi1_N"/>
    <property type="match status" value="1"/>
</dbReference>
<evidence type="ECO:0000259" key="5">
    <source>
        <dbReference type="Pfam" id="PF12333"/>
    </source>
</evidence>
<dbReference type="Gene3D" id="1.25.10.10">
    <property type="entry name" value="Leucine-rich Repeat Variant"/>
    <property type="match status" value="1"/>
</dbReference>
<feature type="domain" description="Pre-rRNA-processing protein Ipi1 N-terminal" evidence="5">
    <location>
        <begin position="133"/>
        <end position="229"/>
    </location>
</feature>
<dbReference type="PANTHER" id="PTHR16056:SF2">
    <property type="entry name" value="TESTIS-EXPRESSED PROTEIN 10"/>
    <property type="match status" value="1"/>
</dbReference>
<dbReference type="Proteomes" id="UP001634394">
    <property type="component" value="Unassembled WGS sequence"/>
</dbReference>
<sequence>MGKSKKKRQDFQKVKLKVGKTLKKADNVTNASFKTRTIQIAQQLKTDSSQPSTTRKLNLQDLLVHCQHFSSSVRHDGVTGLRELLTSHPELMTSNLAAILEETSELFTDKDPAVRKAVIQLIRVFYSKISMKQIAPFFPLLKAHLCCAMTHIYDDIQVDSLQILDILLEFYPDLVINKSSDLFSNFIEQISRRQSEKDKSSRTLVSNPSSKMSTLKWRTSVLERLHKFLVGILNIHRRNRKEQMDINGNCEREREVLWSKSEGPAYQLFPMMFSYMWSNPTFIIRSQVQEVSSHGGMGSGLEMAELVEFARTLIPLLLQCWVEAVISHTQQSSRGTDNLLRSDSVSLVSSVLLVIQLLLDCIHSHTDQPEISWLSKEYLKEFKQHFMINFPYSVHSSMGTKDKKEKNTKVTAEWINLSICDLMTNFIPSSSNQSHDGVSSWLSNVIRYLKDFLHGKYDPHSIGQHAQLVSKIVSCLIRMGRSYQDELKELVASVFHRYKGARFSSVEKRVYLKFFADVTSTSCCSELMMSEMESAFFASLPELLPLVVGNHQLSALIVEVMKKQACQRCKSLFVAVHKSFHILYGEMVVGGLGPSVQKEFVSLLYYMPDISEDCHRILVNFCRSQVINEHLALYMLQVIQNRFLQVDFKGTLSDPVKIGQLISFLLTLLLGTSSQDSEKSAVIHGDQYHGICFMEVYLGQIDMDSWSRHQKIVEAVMQFLQQCPVQMLDIVECFLKNRLDQDDMHTLPVVSALGILCFVAKIDHIRLRPHKDNAHYIELCIATLHLVISTDSSASEKLSCILESILNLSQDVLLILNGGVQRMCEVLLFSAKDKGEEEHLSVLVKMATSLLHDEKRSALQDKQCIRFLSQLYEHVQAHLSGGTQRQWFAEFQYLLSLLST</sequence>
<evidence type="ECO:0000256" key="4">
    <source>
        <dbReference type="ARBA" id="ARBA00023242"/>
    </source>
</evidence>
<dbReference type="EMBL" id="JBJQND010000019">
    <property type="protein sequence ID" value="KAL3832192.1"/>
    <property type="molecule type" value="Genomic_DNA"/>
</dbReference>
<keyword evidence="8" id="KW-1185">Reference proteome</keyword>
<evidence type="ECO:0000256" key="1">
    <source>
        <dbReference type="ARBA" id="ARBA00004604"/>
    </source>
</evidence>
<keyword evidence="4" id="KW-0539">Nucleus</keyword>
<evidence type="ECO:0000256" key="3">
    <source>
        <dbReference type="ARBA" id="ARBA00006427"/>
    </source>
</evidence>
<comment type="similarity">
    <text evidence="3">Belongs to the IPI1/TEX10 family.</text>
</comment>
<dbReference type="PANTHER" id="PTHR16056">
    <property type="entry name" value="REGULATOR OF MICROTUBULE DYNAMICS PROTEIN"/>
    <property type="match status" value="1"/>
</dbReference>
<dbReference type="Pfam" id="PF25781">
    <property type="entry name" value="TPR_TEX10"/>
    <property type="match status" value="1"/>
</dbReference>
<dbReference type="InterPro" id="IPR024679">
    <property type="entry name" value="Ipi1_N"/>
</dbReference>
<dbReference type="EMBL" id="JBJQND010000019">
    <property type="protein sequence ID" value="KAL3832191.1"/>
    <property type="molecule type" value="Genomic_DNA"/>
</dbReference>
<evidence type="ECO:0008006" key="9">
    <source>
        <dbReference type="Google" id="ProtNLM"/>
    </source>
</evidence>
<dbReference type="SUPFAM" id="SSF48371">
    <property type="entry name" value="ARM repeat"/>
    <property type="match status" value="1"/>
</dbReference>
<name>A0ABD3T727_SINWO</name>
<dbReference type="GO" id="GO:0005634">
    <property type="term" value="C:nucleus"/>
    <property type="evidence" value="ECO:0007669"/>
    <property type="project" value="UniProtKB-SubCell"/>
</dbReference>
<dbReference type="InterPro" id="IPR016024">
    <property type="entry name" value="ARM-type_fold"/>
</dbReference>